<organism evidence="2 3">
    <name type="scientific">Parasphingopyxis lamellibrachiae</name>
    <dbReference type="NCBI Taxonomy" id="680125"/>
    <lineage>
        <taxon>Bacteria</taxon>
        <taxon>Pseudomonadati</taxon>
        <taxon>Pseudomonadota</taxon>
        <taxon>Alphaproteobacteria</taxon>
        <taxon>Sphingomonadales</taxon>
        <taxon>Sphingomonadaceae</taxon>
        <taxon>Parasphingopyxis</taxon>
    </lineage>
</organism>
<gene>
    <name evidence="2" type="ORF">DFR46_1942</name>
</gene>
<feature type="transmembrane region" description="Helical" evidence="1">
    <location>
        <begin position="41"/>
        <end position="58"/>
    </location>
</feature>
<reference evidence="2 3" key="1">
    <citation type="submission" date="2018-07" db="EMBL/GenBank/DDBJ databases">
        <title>Genomic Encyclopedia of Type Strains, Phase IV (KMG-IV): sequencing the most valuable type-strain genomes for metagenomic binning, comparative biology and taxonomic classification.</title>
        <authorList>
            <person name="Goeker M."/>
        </authorList>
    </citation>
    <scope>NUCLEOTIDE SEQUENCE [LARGE SCALE GENOMIC DNA]</scope>
    <source>
        <strain evidence="2 3">DSM 26725</strain>
    </source>
</reference>
<keyword evidence="1" id="KW-1133">Transmembrane helix</keyword>
<name>A0A3D9FGX6_9SPHN</name>
<accession>A0A3D9FGX6</accession>
<keyword evidence="1" id="KW-0472">Membrane</keyword>
<keyword evidence="3" id="KW-1185">Reference proteome</keyword>
<evidence type="ECO:0000313" key="3">
    <source>
        <dbReference type="Proteomes" id="UP000256310"/>
    </source>
</evidence>
<dbReference type="OrthoDB" id="7391761at2"/>
<evidence type="ECO:0000256" key="1">
    <source>
        <dbReference type="SAM" id="Phobius"/>
    </source>
</evidence>
<evidence type="ECO:0000313" key="2">
    <source>
        <dbReference type="EMBL" id="RED16908.1"/>
    </source>
</evidence>
<dbReference type="AlphaFoldDB" id="A0A3D9FGX6"/>
<proteinExistence type="predicted"/>
<protein>
    <submittedName>
        <fullName evidence="2">Uncharacterized protein</fullName>
    </submittedName>
</protein>
<dbReference type="Proteomes" id="UP000256310">
    <property type="component" value="Unassembled WGS sequence"/>
</dbReference>
<sequence length="89" mass="10155">MIWIIFMMGVCNFFLHRSVMEGRGPVFAEVAQALHRFAGGYGGYVVEFLFLVGALWFAKSGQSIILFFYGGYTALNIGTYMMLKHMNRR</sequence>
<dbReference type="RefSeq" id="WP_147297661.1">
    <property type="nucleotide sequence ID" value="NZ_QRDP01000004.1"/>
</dbReference>
<keyword evidence="1" id="KW-0812">Transmembrane</keyword>
<dbReference type="EMBL" id="QRDP01000004">
    <property type="protein sequence ID" value="RED16908.1"/>
    <property type="molecule type" value="Genomic_DNA"/>
</dbReference>
<comment type="caution">
    <text evidence="2">The sequence shown here is derived from an EMBL/GenBank/DDBJ whole genome shotgun (WGS) entry which is preliminary data.</text>
</comment>
<feature type="transmembrane region" description="Helical" evidence="1">
    <location>
        <begin position="64"/>
        <end position="83"/>
    </location>
</feature>